<dbReference type="Gene3D" id="3.10.150.10">
    <property type="entry name" value="DNA Polymerase III, subunit A, domain 2"/>
    <property type="match status" value="2"/>
</dbReference>
<organism evidence="14 15">
    <name type="scientific">Alitiscatomonas aceti</name>
    <dbReference type="NCBI Taxonomy" id="2981724"/>
    <lineage>
        <taxon>Bacteria</taxon>
        <taxon>Bacillati</taxon>
        <taxon>Bacillota</taxon>
        <taxon>Clostridia</taxon>
        <taxon>Lachnospirales</taxon>
        <taxon>Lachnospiraceae</taxon>
        <taxon>Alitiscatomonas</taxon>
    </lineage>
</organism>
<dbReference type="CDD" id="cd00140">
    <property type="entry name" value="beta_clamp"/>
    <property type="match status" value="1"/>
</dbReference>
<dbReference type="InterPro" id="IPR022635">
    <property type="entry name" value="DNA_polIII_beta_C"/>
</dbReference>
<proteinExistence type="inferred from homology"/>
<dbReference type="Proteomes" id="UP001652395">
    <property type="component" value="Unassembled WGS sequence"/>
</dbReference>
<keyword evidence="5 10" id="KW-0808">Transferase</keyword>
<feature type="domain" description="DNA polymerase III beta sliding clamp C-terminal" evidence="13">
    <location>
        <begin position="250"/>
        <end position="365"/>
    </location>
</feature>
<comment type="subunit">
    <text evidence="10">Forms a ring-shaped head-to-tail homodimer around DNA.</text>
</comment>
<feature type="domain" description="DNA polymerase III beta sliding clamp central" evidence="12">
    <location>
        <begin position="131"/>
        <end position="243"/>
    </location>
</feature>
<evidence type="ECO:0000256" key="5">
    <source>
        <dbReference type="ARBA" id="ARBA00022679"/>
    </source>
</evidence>
<gene>
    <name evidence="14" type="primary">dnaN</name>
    <name evidence="14" type="ORF">OCV69_10940</name>
</gene>
<accession>A0ABT2V0N7</accession>
<evidence type="ECO:0000259" key="12">
    <source>
        <dbReference type="Pfam" id="PF02767"/>
    </source>
</evidence>
<comment type="similarity">
    <text evidence="2 10">Belongs to the beta sliding clamp family.</text>
</comment>
<dbReference type="SMART" id="SM00480">
    <property type="entry name" value="POL3Bc"/>
    <property type="match status" value="1"/>
</dbReference>
<comment type="subcellular location">
    <subcellularLocation>
        <location evidence="1 10">Cytoplasm</location>
    </subcellularLocation>
</comment>
<keyword evidence="8 10" id="KW-0239">DNA-directed DNA polymerase</keyword>
<evidence type="ECO:0000256" key="7">
    <source>
        <dbReference type="ARBA" id="ARBA00022705"/>
    </source>
</evidence>
<dbReference type="Pfam" id="PF00712">
    <property type="entry name" value="DNA_pol3_beta"/>
    <property type="match status" value="1"/>
</dbReference>
<comment type="caution">
    <text evidence="14">The sequence shown here is derived from an EMBL/GenBank/DDBJ whole genome shotgun (WGS) entry which is preliminary data.</text>
</comment>
<evidence type="ECO:0000256" key="10">
    <source>
        <dbReference type="PIRNR" id="PIRNR000804"/>
    </source>
</evidence>
<reference evidence="14 15" key="1">
    <citation type="journal article" date="2021" name="ISME Commun">
        <title>Automated analysis of genomic sequences facilitates high-throughput and comprehensive description of bacteria.</title>
        <authorList>
            <person name="Hitch T.C.A."/>
        </authorList>
    </citation>
    <scope>NUCLEOTIDE SEQUENCE [LARGE SCALE GENOMIC DNA]</scope>
    <source>
        <strain evidence="15">f_CCE</strain>
    </source>
</reference>
<sequence>MKLTFQKAALLNGINIVLKAVPSKTTMPILECILIDASTDVIKLTGNDMELGIETKVEGNILEKGKIALDAKLFSEITRKLSDGDSMVTIESDEKYNTTITCDNSVFRIQGKDGDEFSYLPYIEKNKYICLSQFTLKELIRQTIFSISVNDSNKMMTGELFEVNGDSLRVVSLDGHRMAIRKILLKDTYENTKVIVPGKTLNEISKILTGDNEKEVQIYFGANHILFEFDDTIVVSRLIEGEYFKVDQMLSSDYATKISVNKKEFLDCIERASILIRENDKKPIILNIEESKMALKLNSSFGTMNAEILIHKTGQDLMIGFNPKFLIDALRIIDDENVTLYMMNPKSPCFIKDEEETYIYLILPVNFNAAAV</sequence>
<evidence type="ECO:0000313" key="15">
    <source>
        <dbReference type="Proteomes" id="UP001652395"/>
    </source>
</evidence>
<keyword evidence="4 10" id="KW-0963">Cytoplasm</keyword>
<keyword evidence="15" id="KW-1185">Reference proteome</keyword>
<evidence type="ECO:0000259" key="11">
    <source>
        <dbReference type="Pfam" id="PF00712"/>
    </source>
</evidence>
<protein>
    <recommendedName>
        <fullName evidence="3 10">Beta sliding clamp</fullName>
    </recommendedName>
</protein>
<dbReference type="NCBIfam" id="TIGR00663">
    <property type="entry name" value="dnan"/>
    <property type="match status" value="1"/>
</dbReference>
<dbReference type="SUPFAM" id="SSF55979">
    <property type="entry name" value="DNA clamp"/>
    <property type="match status" value="3"/>
</dbReference>
<keyword evidence="9" id="KW-0238">DNA-binding</keyword>
<dbReference type="RefSeq" id="WP_022272195.1">
    <property type="nucleotide sequence ID" value="NZ_JAOQJF010000022.1"/>
</dbReference>
<dbReference type="InterPro" id="IPR022637">
    <property type="entry name" value="DNA_polIII_beta_cen"/>
</dbReference>
<keyword evidence="6 10" id="KW-0548">Nucleotidyltransferase</keyword>
<dbReference type="PANTHER" id="PTHR30478:SF0">
    <property type="entry name" value="BETA SLIDING CLAMP"/>
    <property type="match status" value="1"/>
</dbReference>
<dbReference type="PIRSF" id="PIRSF000804">
    <property type="entry name" value="DNA_pol_III_b"/>
    <property type="match status" value="1"/>
</dbReference>
<dbReference type="InterPro" id="IPR001001">
    <property type="entry name" value="DNA_polIII_beta"/>
</dbReference>
<dbReference type="InterPro" id="IPR022634">
    <property type="entry name" value="DNA_polIII_beta_N"/>
</dbReference>
<evidence type="ECO:0000256" key="9">
    <source>
        <dbReference type="ARBA" id="ARBA00023125"/>
    </source>
</evidence>
<feature type="domain" description="DNA polymerase III beta sliding clamp N-terminal" evidence="11">
    <location>
        <begin position="1"/>
        <end position="120"/>
    </location>
</feature>
<evidence type="ECO:0000259" key="13">
    <source>
        <dbReference type="Pfam" id="PF02768"/>
    </source>
</evidence>
<dbReference type="InterPro" id="IPR046938">
    <property type="entry name" value="DNA_clamp_sf"/>
</dbReference>
<evidence type="ECO:0000256" key="1">
    <source>
        <dbReference type="ARBA" id="ARBA00004496"/>
    </source>
</evidence>
<evidence type="ECO:0000256" key="3">
    <source>
        <dbReference type="ARBA" id="ARBA00021035"/>
    </source>
</evidence>
<evidence type="ECO:0000256" key="6">
    <source>
        <dbReference type="ARBA" id="ARBA00022695"/>
    </source>
</evidence>
<dbReference type="PANTHER" id="PTHR30478">
    <property type="entry name" value="DNA POLYMERASE III SUBUNIT BETA"/>
    <property type="match status" value="1"/>
</dbReference>
<evidence type="ECO:0000256" key="2">
    <source>
        <dbReference type="ARBA" id="ARBA00010752"/>
    </source>
</evidence>
<evidence type="ECO:0000256" key="8">
    <source>
        <dbReference type="ARBA" id="ARBA00022932"/>
    </source>
</evidence>
<dbReference type="Pfam" id="PF02768">
    <property type="entry name" value="DNA_pol3_beta_3"/>
    <property type="match status" value="1"/>
</dbReference>
<comment type="function">
    <text evidence="10">Confers DNA tethering and processivity to DNA polymerases and other proteins. Acts as a clamp, forming a ring around DNA (a reaction catalyzed by the clamp-loading complex) which diffuses in an ATP-independent manner freely and bidirectionally along dsDNA. Initially characterized for its ability to contact the catalytic subunit of DNA polymerase III (Pol III), a complex, multichain enzyme responsible for most of the replicative synthesis in bacteria; Pol III exhibits 3'-5' exonuclease proofreading activity. The beta chain is required for initiation of replication as well as for processivity of DNA replication.</text>
</comment>
<name>A0ABT2V0N7_9FIRM</name>
<evidence type="ECO:0000256" key="4">
    <source>
        <dbReference type="ARBA" id="ARBA00022490"/>
    </source>
</evidence>
<dbReference type="EMBL" id="JAOQJF010000022">
    <property type="protein sequence ID" value="MCU6800438.1"/>
    <property type="molecule type" value="Genomic_DNA"/>
</dbReference>
<evidence type="ECO:0000313" key="14">
    <source>
        <dbReference type="EMBL" id="MCU6800438.1"/>
    </source>
</evidence>
<dbReference type="Pfam" id="PF02767">
    <property type="entry name" value="DNA_pol3_beta_2"/>
    <property type="match status" value="1"/>
</dbReference>
<dbReference type="GO" id="GO:0003887">
    <property type="term" value="F:DNA-directed DNA polymerase activity"/>
    <property type="evidence" value="ECO:0007669"/>
    <property type="project" value="UniProtKB-EC"/>
</dbReference>
<keyword evidence="7 10" id="KW-0235">DNA replication</keyword>